<feature type="chain" id="PRO_5021844902" description="C-type lectin domain-containing protein" evidence="3">
    <location>
        <begin position="28"/>
        <end position="1320"/>
    </location>
</feature>
<dbReference type="OrthoDB" id="5858677at2759"/>
<accession>A0A553QG08</accession>
<feature type="domain" description="C-type lectin" evidence="4">
    <location>
        <begin position="810"/>
        <end position="913"/>
    </location>
</feature>
<dbReference type="SMART" id="SM00034">
    <property type="entry name" value="CLECT"/>
    <property type="match status" value="6"/>
</dbReference>
<dbReference type="Gene3D" id="3.10.100.10">
    <property type="entry name" value="Mannose-Binding Protein A, subunit A"/>
    <property type="match status" value="6"/>
</dbReference>
<feature type="region of interest" description="Disordered" evidence="2">
    <location>
        <begin position="1033"/>
        <end position="1071"/>
    </location>
</feature>
<dbReference type="EMBL" id="SRMA01026018">
    <property type="protein sequence ID" value="TRY88853.1"/>
    <property type="molecule type" value="Genomic_DNA"/>
</dbReference>
<keyword evidence="1" id="KW-1015">Disulfide bond</keyword>
<dbReference type="SUPFAM" id="SSF56436">
    <property type="entry name" value="C-type lectin-like"/>
    <property type="match status" value="6"/>
</dbReference>
<keyword evidence="3" id="KW-0732">Signal</keyword>
<keyword evidence="6" id="KW-1185">Reference proteome</keyword>
<feature type="region of interest" description="Disordered" evidence="2">
    <location>
        <begin position="275"/>
        <end position="299"/>
    </location>
</feature>
<evidence type="ECO:0000256" key="3">
    <source>
        <dbReference type="SAM" id="SignalP"/>
    </source>
</evidence>
<feature type="domain" description="C-type lectin" evidence="4">
    <location>
        <begin position="592"/>
        <end position="694"/>
    </location>
</feature>
<feature type="domain" description="C-type lectin" evidence="4">
    <location>
        <begin position="908"/>
        <end position="1028"/>
    </location>
</feature>
<evidence type="ECO:0000313" key="5">
    <source>
        <dbReference type="EMBL" id="TRY88853.1"/>
    </source>
</evidence>
<dbReference type="InterPro" id="IPR018378">
    <property type="entry name" value="C-type_lectin_CS"/>
</dbReference>
<dbReference type="InterPro" id="IPR001304">
    <property type="entry name" value="C-type_lectin-like"/>
</dbReference>
<organism evidence="5 6">
    <name type="scientific">Danionella cerebrum</name>
    <dbReference type="NCBI Taxonomy" id="2873325"/>
    <lineage>
        <taxon>Eukaryota</taxon>
        <taxon>Metazoa</taxon>
        <taxon>Chordata</taxon>
        <taxon>Craniata</taxon>
        <taxon>Vertebrata</taxon>
        <taxon>Euteleostomi</taxon>
        <taxon>Actinopterygii</taxon>
        <taxon>Neopterygii</taxon>
        <taxon>Teleostei</taxon>
        <taxon>Ostariophysi</taxon>
        <taxon>Cypriniformes</taxon>
        <taxon>Danionidae</taxon>
        <taxon>Danioninae</taxon>
        <taxon>Danionella</taxon>
    </lineage>
</organism>
<dbReference type="STRING" id="623744.A0A553QG08"/>
<dbReference type="PANTHER" id="PTHR45784:SF8">
    <property type="entry name" value="C-TYPE MANNOSE RECEPTOR 2-RELATED"/>
    <property type="match status" value="1"/>
</dbReference>
<comment type="caution">
    <text evidence="5">The sequence shown here is derived from an EMBL/GenBank/DDBJ whole genome shotgun (WGS) entry which is preliminary data.</text>
</comment>
<feature type="domain" description="C-type lectin" evidence="4">
    <location>
        <begin position="134"/>
        <end position="253"/>
    </location>
</feature>
<feature type="domain" description="C-type lectin" evidence="4">
    <location>
        <begin position="29"/>
        <end position="139"/>
    </location>
</feature>
<dbReference type="InterPro" id="IPR016186">
    <property type="entry name" value="C-type_lectin-like/link_sf"/>
</dbReference>
<evidence type="ECO:0000259" key="4">
    <source>
        <dbReference type="PROSITE" id="PS50041"/>
    </source>
</evidence>
<name>A0A553QG08_9TELE</name>
<dbReference type="PANTHER" id="PTHR45784">
    <property type="entry name" value="C-TYPE LECTIN DOMAIN FAMILY 20 MEMBER A-RELATED"/>
    <property type="match status" value="1"/>
</dbReference>
<dbReference type="Pfam" id="PF00059">
    <property type="entry name" value="Lectin_C"/>
    <property type="match status" value="6"/>
</dbReference>
<dbReference type="PROSITE" id="PS50041">
    <property type="entry name" value="C_TYPE_LECTIN_2"/>
    <property type="match status" value="6"/>
</dbReference>
<feature type="region of interest" description="Disordered" evidence="2">
    <location>
        <begin position="379"/>
        <end position="401"/>
    </location>
</feature>
<feature type="domain" description="C-type lectin" evidence="4">
    <location>
        <begin position="474"/>
        <end position="581"/>
    </location>
</feature>
<protein>
    <recommendedName>
        <fullName evidence="4">C-type lectin domain-containing protein</fullName>
    </recommendedName>
</protein>
<dbReference type="PROSITE" id="PS00615">
    <property type="entry name" value="C_TYPE_LECTIN_1"/>
    <property type="match status" value="1"/>
</dbReference>
<evidence type="ECO:0000256" key="2">
    <source>
        <dbReference type="SAM" id="MobiDB-lite"/>
    </source>
</evidence>
<dbReference type="Proteomes" id="UP000316079">
    <property type="component" value="Unassembled WGS sequence"/>
</dbReference>
<gene>
    <name evidence="5" type="ORF">DNTS_016936</name>
</gene>
<dbReference type="CDD" id="cd00037">
    <property type="entry name" value="CLECT"/>
    <property type="match status" value="2"/>
</dbReference>
<dbReference type="InterPro" id="IPR016187">
    <property type="entry name" value="CTDL_fold"/>
</dbReference>
<sequence length="1320" mass="146524">MCLTSVLKMKTTLALLLILELGGLSSGLFKRHFYVNLPKTWSDAKAFCQQNYQDLSSFRDENEKQQFLEDAASQTSNAWVGLKKDTYWKWSEGSKESNPSWDTAMHQPDNSGGNCAFLYDNTKKLHDGDCTSALAFFCMRTLEVIVEQQSKTWEDAERSCRENSGDLASLNSWIKITYFAETIGQAQTPYVWVGLRFLAGKWFWVSGEKLSSWASSVTSSECPVGPHRCVAVNKITKFLTVRHCEEQLSFLCSKRFLQLLLLLILLELSTSSTLSKPSFTEEGTRPSNDQSLEKTTKAFRAPRHSKEALDVMFLYFVLEDRSVDDCSSGFFRRDAASRGETCSEGMLGYGLSSVLNASISPPAVPPPLDSLGSCHDWTEGKASKGSGMSHTHQASGHEREMRSNPEELKQLKHSFWDPLLALEEVSGGLGFLLHRPRVLKRFLKHKPWKKMKTALALLLLLQLSDLSSGLLKQHFFVDQKKSWNSAQSYCKAQYDDLSSFNNESEQQTFVQDALSQTSNAWVGLSQKWMVWRWSGEENATQIQWDASQPDGGEAEKCAFIHSGTKRIHDEKCSEKLAFFCMLRCVVEPGSVTWLTALDFCREHYNDLAILNSENRINIAYGNLNQAESDYVWTGLRFLAGRWRWISGDDLDNAGWDVTEPSQCPAAHLQCGAVHRLNKTWMPRDCDEQLSFICHIFGPHQLRLELQELTGTGDAACSKGFCSQSKPSASEETTSRRFPETGLLEEIITGLSPALALSSLSPAQRPTLHRICFTFPRMEYGDGARRPQWGQLFLLVIAALSGRSSGLIKQHFFVNEKMSWSQARKHCLLNYNDLSTFTDEAEEQQFLEDIVHGSADGWVGLHKLSNTWMWLREEATHLDWDSKQPGNETCVFFHKGHKKLNSNLCNATFSFYCMKTSDLVLVQETQTWQQALKYCRQHHIDLAGLSSQARMSYALKKVPPSQTEDVWMGLRFLAGEWFWVTGDDQDYTRWSETAGSRCPGENLRCGAVSNITTNWINRDCEVKLNVLCSTNTNAASSASGSGSAGSSASGSAGSSDSGSSASGSAASSASGSAASSASGSSASASAQVSSCFGAQSLGQNRPKTQPFPVKHCSSHRPDSNPVCLLVFIRRMACGPSVTCPGAHGVCGVSCTRSSHCFEAELMRDVSSDPVTISVSIARSDDVTSVNACPSCFTAVTRAVTQAGSISTNTSRSWRAEMLSDLQETFQCTKKNPPGTSDLGSCDQRRTFSETDGVWSILGSTGHTRDRDLLNHGEDKIIKTRDHPQSCSATALHIYQAFDHLLQMRKIKSLSVFTCGRLKLLR</sequence>
<reference evidence="5 6" key="1">
    <citation type="journal article" date="2019" name="Sci. Data">
        <title>Hybrid genome assembly and annotation of Danionella translucida.</title>
        <authorList>
            <person name="Kadobianskyi M."/>
            <person name="Schulze L."/>
            <person name="Schuelke M."/>
            <person name="Judkewitz B."/>
        </authorList>
    </citation>
    <scope>NUCLEOTIDE SEQUENCE [LARGE SCALE GENOMIC DNA]</scope>
    <source>
        <strain evidence="5 6">Bolton</strain>
    </source>
</reference>
<proteinExistence type="predicted"/>
<evidence type="ECO:0000313" key="6">
    <source>
        <dbReference type="Proteomes" id="UP000316079"/>
    </source>
</evidence>
<feature type="signal peptide" evidence="3">
    <location>
        <begin position="1"/>
        <end position="27"/>
    </location>
</feature>
<evidence type="ECO:0000256" key="1">
    <source>
        <dbReference type="ARBA" id="ARBA00023157"/>
    </source>
</evidence>